<dbReference type="AlphaFoldDB" id="W9RCV5"/>
<evidence type="ECO:0000259" key="1">
    <source>
        <dbReference type="Pfam" id="PF00646"/>
    </source>
</evidence>
<dbReference type="InterPro" id="IPR053772">
    <property type="entry name" value="At1g61320/At1g61330-like"/>
</dbReference>
<dbReference type="InterPro" id="IPR055357">
    <property type="entry name" value="LRR_At1g61320_AtMIF1"/>
</dbReference>
<dbReference type="Pfam" id="PF23622">
    <property type="entry name" value="LRR_At1g61320_AtMIF1"/>
    <property type="match status" value="1"/>
</dbReference>
<dbReference type="InterPro" id="IPR036047">
    <property type="entry name" value="F-box-like_dom_sf"/>
</dbReference>
<evidence type="ECO:0000259" key="2">
    <source>
        <dbReference type="Pfam" id="PF23622"/>
    </source>
</evidence>
<accession>W9RCV5</accession>
<reference evidence="4" key="1">
    <citation type="submission" date="2013-01" db="EMBL/GenBank/DDBJ databases">
        <title>Draft Genome Sequence of a Mulberry Tree, Morus notabilis C.K. Schneid.</title>
        <authorList>
            <person name="He N."/>
            <person name="Zhao S."/>
        </authorList>
    </citation>
    <scope>NUCLEOTIDE SEQUENCE</scope>
</reference>
<keyword evidence="4" id="KW-1185">Reference proteome</keyword>
<dbReference type="Pfam" id="PF00646">
    <property type="entry name" value="F-box"/>
    <property type="match status" value="1"/>
</dbReference>
<dbReference type="eggNOG" id="ENOG502QTMV">
    <property type="taxonomic scope" value="Eukaryota"/>
</dbReference>
<dbReference type="EMBL" id="KE344510">
    <property type="protein sequence ID" value="EXB65320.1"/>
    <property type="molecule type" value="Genomic_DNA"/>
</dbReference>
<sequence>MAEQKSDDLFGCLPDEIFCRIISFLPSETALETSFLSRRWRGLWNLASVQQSTVDGIATEVTEFLAGFDKLDPLRRPRRLQLHFGKGSVLVATIAANNKLKVEFSTGEQEVPGHFDWHLQLSHQNGVHHFCPSTFFVKTLHLKSVGFLTNASVSSMVSRFQFLESLKIIECYGLQSLHVESSPKLISLTILDCPHLESLHLKSSKLQSFRYRGKLPRISPEYHFNLADAMLDFRQGLGTDGFVASEFDATLLTIKNAQVVTLCRWTFESLIWPSVLPLKGTFQFYKLKELWWIDYSESEEGYKADALISFLKLCPALERLFITIDPKSYCEPSTNTFLKKATKHTELGHLKVVKLEGFVNQEDEFNLLKRIRELVTVEPLIISALDENCGNLLTSTPSPKHAQMCL</sequence>
<dbReference type="KEGG" id="mnt:21408102"/>
<evidence type="ECO:0008006" key="5">
    <source>
        <dbReference type="Google" id="ProtNLM"/>
    </source>
</evidence>
<dbReference type="InterPro" id="IPR001810">
    <property type="entry name" value="F-box_dom"/>
</dbReference>
<evidence type="ECO:0000313" key="4">
    <source>
        <dbReference type="Proteomes" id="UP000030645"/>
    </source>
</evidence>
<feature type="domain" description="F-box" evidence="1">
    <location>
        <begin position="12"/>
        <end position="45"/>
    </location>
</feature>
<protein>
    <recommendedName>
        <fullName evidence="5">F-box protein</fullName>
    </recommendedName>
</protein>
<name>W9RCV5_9ROSA</name>
<dbReference type="OrthoDB" id="976179at2759"/>
<dbReference type="Gene3D" id="1.20.1280.50">
    <property type="match status" value="1"/>
</dbReference>
<evidence type="ECO:0000313" key="3">
    <source>
        <dbReference type="EMBL" id="EXB65320.1"/>
    </source>
</evidence>
<dbReference type="PANTHER" id="PTHR34145">
    <property type="entry name" value="OS02G0105600 PROTEIN"/>
    <property type="match status" value="1"/>
</dbReference>
<dbReference type="Gene3D" id="3.80.10.10">
    <property type="entry name" value="Ribonuclease Inhibitor"/>
    <property type="match status" value="1"/>
</dbReference>
<dbReference type="STRING" id="981085.W9RCV5"/>
<gene>
    <name evidence="3" type="ORF">L484_025399</name>
</gene>
<proteinExistence type="predicted"/>
<dbReference type="CDD" id="cd22160">
    <property type="entry name" value="F-box_AtFBL13-like"/>
    <property type="match status" value="1"/>
</dbReference>
<dbReference type="InterPro" id="IPR032675">
    <property type="entry name" value="LRR_dom_sf"/>
</dbReference>
<organism evidence="3 4">
    <name type="scientific">Morus notabilis</name>
    <dbReference type="NCBI Taxonomy" id="981085"/>
    <lineage>
        <taxon>Eukaryota</taxon>
        <taxon>Viridiplantae</taxon>
        <taxon>Streptophyta</taxon>
        <taxon>Embryophyta</taxon>
        <taxon>Tracheophyta</taxon>
        <taxon>Spermatophyta</taxon>
        <taxon>Magnoliopsida</taxon>
        <taxon>eudicotyledons</taxon>
        <taxon>Gunneridae</taxon>
        <taxon>Pentapetalae</taxon>
        <taxon>rosids</taxon>
        <taxon>fabids</taxon>
        <taxon>Rosales</taxon>
        <taxon>Moraceae</taxon>
        <taxon>Moreae</taxon>
        <taxon>Morus</taxon>
    </lineage>
</organism>
<dbReference type="Proteomes" id="UP000030645">
    <property type="component" value="Unassembled WGS sequence"/>
</dbReference>
<dbReference type="PANTHER" id="PTHR34145:SF53">
    <property type="entry name" value="LEUCINE-RICH REPEAT DOMAIN SUPERFAMILY"/>
    <property type="match status" value="1"/>
</dbReference>
<feature type="domain" description="At1g61320/AtMIF1 LRR" evidence="2">
    <location>
        <begin position="138"/>
        <end position="371"/>
    </location>
</feature>
<dbReference type="InterPro" id="IPR053781">
    <property type="entry name" value="F-box_AtFBL13-like"/>
</dbReference>
<dbReference type="SUPFAM" id="SSF81383">
    <property type="entry name" value="F-box domain"/>
    <property type="match status" value="1"/>
</dbReference>
<dbReference type="SUPFAM" id="SSF52047">
    <property type="entry name" value="RNI-like"/>
    <property type="match status" value="1"/>
</dbReference>